<dbReference type="PANTHER" id="PTHR44688:SF16">
    <property type="entry name" value="DNA-BINDING TRANSCRIPTIONAL ACTIVATOR DEVR_DOSR"/>
    <property type="match status" value="1"/>
</dbReference>
<reference evidence="6" key="1">
    <citation type="journal article" date="2019" name="Int. J. Syst. Evol. Microbiol.">
        <title>The Global Catalogue of Microorganisms (GCM) 10K type strain sequencing project: providing services to taxonomists for standard genome sequencing and annotation.</title>
        <authorList>
            <consortium name="The Broad Institute Genomics Platform"/>
            <consortium name="The Broad Institute Genome Sequencing Center for Infectious Disease"/>
            <person name="Wu L."/>
            <person name="Ma J."/>
        </authorList>
    </citation>
    <scope>NUCLEOTIDE SEQUENCE [LARGE SCALE GENOMIC DNA]</scope>
    <source>
        <strain evidence="6">JCM 18303</strain>
    </source>
</reference>
<evidence type="ECO:0000313" key="5">
    <source>
        <dbReference type="EMBL" id="GAA5163315.1"/>
    </source>
</evidence>
<dbReference type="Pfam" id="PF13191">
    <property type="entry name" value="AAA_16"/>
    <property type="match status" value="1"/>
</dbReference>
<accession>A0ABP9QK34</accession>
<dbReference type="SUPFAM" id="SSF48452">
    <property type="entry name" value="TPR-like"/>
    <property type="match status" value="1"/>
</dbReference>
<dbReference type="InterPro" id="IPR027417">
    <property type="entry name" value="P-loop_NTPase"/>
</dbReference>
<dbReference type="PROSITE" id="PS50043">
    <property type="entry name" value="HTH_LUXR_2"/>
    <property type="match status" value="1"/>
</dbReference>
<dbReference type="Pfam" id="PF00196">
    <property type="entry name" value="GerE"/>
    <property type="match status" value="1"/>
</dbReference>
<name>A0ABP9QK34_9PSEU</name>
<evidence type="ECO:0000256" key="1">
    <source>
        <dbReference type="ARBA" id="ARBA00023015"/>
    </source>
</evidence>
<feature type="domain" description="HTH luxR-type" evidence="4">
    <location>
        <begin position="822"/>
        <end position="887"/>
    </location>
</feature>
<dbReference type="InterPro" id="IPR036388">
    <property type="entry name" value="WH-like_DNA-bd_sf"/>
</dbReference>
<dbReference type="InterPro" id="IPR016032">
    <property type="entry name" value="Sig_transdc_resp-reg_C-effctor"/>
</dbReference>
<evidence type="ECO:0000259" key="4">
    <source>
        <dbReference type="PROSITE" id="PS50043"/>
    </source>
</evidence>
<evidence type="ECO:0000256" key="2">
    <source>
        <dbReference type="ARBA" id="ARBA00023125"/>
    </source>
</evidence>
<dbReference type="EMBL" id="BAABJP010000029">
    <property type="protein sequence ID" value="GAA5163315.1"/>
    <property type="molecule type" value="Genomic_DNA"/>
</dbReference>
<keyword evidence="2" id="KW-0238">DNA-binding</keyword>
<dbReference type="InterPro" id="IPR000792">
    <property type="entry name" value="Tscrpt_reg_LuxR_C"/>
</dbReference>
<keyword evidence="1" id="KW-0805">Transcription regulation</keyword>
<evidence type="ECO:0000313" key="6">
    <source>
        <dbReference type="Proteomes" id="UP001428817"/>
    </source>
</evidence>
<dbReference type="InterPro" id="IPR011990">
    <property type="entry name" value="TPR-like_helical_dom_sf"/>
</dbReference>
<comment type="caution">
    <text evidence="5">The sequence shown here is derived from an EMBL/GenBank/DDBJ whole genome shotgun (WGS) entry which is preliminary data.</text>
</comment>
<organism evidence="5 6">
    <name type="scientific">Pseudonocardia eucalypti</name>
    <dbReference type="NCBI Taxonomy" id="648755"/>
    <lineage>
        <taxon>Bacteria</taxon>
        <taxon>Bacillati</taxon>
        <taxon>Actinomycetota</taxon>
        <taxon>Actinomycetes</taxon>
        <taxon>Pseudonocardiales</taxon>
        <taxon>Pseudonocardiaceae</taxon>
        <taxon>Pseudonocardia</taxon>
    </lineage>
</organism>
<dbReference type="PRINTS" id="PR00038">
    <property type="entry name" value="HTHLUXR"/>
</dbReference>
<dbReference type="CDD" id="cd06170">
    <property type="entry name" value="LuxR_C_like"/>
    <property type="match status" value="1"/>
</dbReference>
<keyword evidence="3" id="KW-0804">Transcription</keyword>
<dbReference type="InterPro" id="IPR041664">
    <property type="entry name" value="AAA_16"/>
</dbReference>
<dbReference type="SUPFAM" id="SSF46894">
    <property type="entry name" value="C-terminal effector domain of the bipartite response regulators"/>
    <property type="match status" value="1"/>
</dbReference>
<gene>
    <name evidence="5" type="ORF">GCM10023321_49970</name>
</gene>
<dbReference type="SUPFAM" id="SSF52540">
    <property type="entry name" value="P-loop containing nucleoside triphosphate hydrolases"/>
    <property type="match status" value="1"/>
</dbReference>
<dbReference type="Gene3D" id="1.10.10.10">
    <property type="entry name" value="Winged helix-like DNA-binding domain superfamily/Winged helix DNA-binding domain"/>
    <property type="match status" value="1"/>
</dbReference>
<sequence length="892" mass="96797">MAGRYREQRSASRSEWRLVGRKEELRALRASVVEDGNSVVLAGRTGVGKSRLGQEALEVFRAAGFPIARVTATRASGGIPLGAFAPVLQVRDPEPGAVDNRANLLRRCADALVARAGQRPLVLGVDDAHLLDEMSATLVFQLAETRSVIILATVRSGEPAPDPILALWKSGIAERIELDGLGQPEVTEAVTAALGGQVDEAAITELMTRSRGNMLFLRELVAGALADGVLRDDGGIWRLVGELHPTDRLVELVEARLEGLTPEERSLMEIVAFGEPLGPAELVRMSDEAVAESLERKALLRTSIERSRLLIRLGHPLYGEVLRERIPGLRARAIARSLAESIEATGARRREDLLRIATWRLIGGGAEPDLMYRAAVEARWRYDFGLAEQLIRAALEEGAGFEAALLAAQLASLRGRTVEADVELGELARSATNSEELGHIALTRLDNRVIYSGKIDEGLRIAKESEENLPPSEMRDEIAARRVALLLAKEGPRSAVTAVEPLLGRATGRALAWACMPGAFSLARMGRIEEALDAARRGYEAQVELTVPTDWYPWMHAFYQAEALNHAGRFLEAEQLSTARYQEGVENRSLEQQAMFSWQLAKPVAERGHIGDAVRNAQKAISIYRQLGRPQFIDFCLIYLSQALALAGQEAEAREALDDLDRLGMGPSYFMGVDFLLSQGWAEAAGGNLRQAREKFGEAADKGERIGDHVGALAALHAWARVGYAKETTRRITELGSAVEGDLAATRVAHVRALADADPEGLEAVSGAFEEMGALLLAAEAAADSSVHWARAGNSRAKVSAERRASWLSSRCRGANTPALRAVETRARLTPAEWEAAQLAAAGWSNKDIATELVVSVRTVENRLQHVYGKLGVKSRRELADALATVDNRTPS</sequence>
<keyword evidence="6" id="KW-1185">Reference proteome</keyword>
<dbReference type="PANTHER" id="PTHR44688">
    <property type="entry name" value="DNA-BINDING TRANSCRIPTIONAL ACTIVATOR DEVR_DOSR"/>
    <property type="match status" value="1"/>
</dbReference>
<proteinExistence type="predicted"/>
<protein>
    <submittedName>
        <fullName evidence="5">LuxR family transcriptional regulator</fullName>
    </submittedName>
</protein>
<dbReference type="Proteomes" id="UP001428817">
    <property type="component" value="Unassembled WGS sequence"/>
</dbReference>
<dbReference type="SMART" id="SM00421">
    <property type="entry name" value="HTH_LUXR"/>
    <property type="match status" value="1"/>
</dbReference>
<dbReference type="PROSITE" id="PS00622">
    <property type="entry name" value="HTH_LUXR_1"/>
    <property type="match status" value="1"/>
</dbReference>
<evidence type="ECO:0000256" key="3">
    <source>
        <dbReference type="ARBA" id="ARBA00023163"/>
    </source>
</evidence>